<dbReference type="InterPro" id="IPR023393">
    <property type="entry name" value="START-like_dom_sf"/>
</dbReference>
<evidence type="ECO:0000259" key="2">
    <source>
        <dbReference type="Pfam" id="PF03364"/>
    </source>
</evidence>
<feature type="domain" description="Coenzyme Q-binding protein COQ10 START" evidence="2">
    <location>
        <begin position="29"/>
        <end position="147"/>
    </location>
</feature>
<evidence type="ECO:0000256" key="1">
    <source>
        <dbReference type="ARBA" id="ARBA00008918"/>
    </source>
</evidence>
<comment type="caution">
    <text evidence="3">The sequence shown here is derived from an EMBL/GenBank/DDBJ whole genome shotgun (WGS) entry which is preliminary data.</text>
</comment>
<dbReference type="OrthoDB" id="3695445at2"/>
<dbReference type="PANTHER" id="PTHR33824:SF7">
    <property type="entry name" value="POLYKETIDE CYCLASE_DEHYDRASE AND LIPID TRANSPORT SUPERFAMILY PROTEIN"/>
    <property type="match status" value="1"/>
</dbReference>
<proteinExistence type="inferred from homology"/>
<protein>
    <recommendedName>
        <fullName evidence="2">Coenzyme Q-binding protein COQ10 START domain-containing protein</fullName>
    </recommendedName>
</protein>
<reference evidence="3 4" key="1">
    <citation type="submission" date="2016-03" db="EMBL/GenBank/DDBJ databases">
        <authorList>
            <person name="Ploux O."/>
        </authorList>
    </citation>
    <scope>NUCLEOTIDE SEQUENCE [LARGE SCALE GENOMIC DNA]</scope>
    <source>
        <strain evidence="3 4">BER2</strain>
    </source>
</reference>
<dbReference type="PANTHER" id="PTHR33824">
    <property type="entry name" value="POLYKETIDE CYCLASE/DEHYDRASE AND LIPID TRANSPORT SUPERFAMILY PROTEIN"/>
    <property type="match status" value="1"/>
</dbReference>
<accession>A0A150WFJ4</accession>
<gene>
    <name evidence="3" type="ORF">AZI85_06545</name>
</gene>
<dbReference type="RefSeq" id="WP_063244015.1">
    <property type="nucleotide sequence ID" value="NZ_LUKF01000016.1"/>
</dbReference>
<dbReference type="Gene3D" id="3.30.530.20">
    <property type="match status" value="1"/>
</dbReference>
<comment type="similarity">
    <text evidence="1">Belongs to the ribosome association toxin RatA family.</text>
</comment>
<name>A0A150WFJ4_BDEBC</name>
<sequence>MEKEIVSSKESQRVNTLPDDIYTEEAITIKASAQELYNFWRDVTHFTLFTDQLESVVVTSETKSHWVWKALKGKKTIEWDCEIVQEVPFSLIAWKSTGATEDLQHSGRVEFLELPYGRGTQVKVKLAYDLPGGKITELFEKLLGESPGRNLRLNLFKLRALFEAREIPTVEGQSAGNNREHETKTALH</sequence>
<dbReference type="InterPro" id="IPR047137">
    <property type="entry name" value="ORF3"/>
</dbReference>
<dbReference type="EMBL" id="LUKF01000016">
    <property type="protein sequence ID" value="KYG61868.1"/>
    <property type="molecule type" value="Genomic_DNA"/>
</dbReference>
<evidence type="ECO:0000313" key="3">
    <source>
        <dbReference type="EMBL" id="KYG61868.1"/>
    </source>
</evidence>
<dbReference type="Pfam" id="PF03364">
    <property type="entry name" value="Polyketide_cyc"/>
    <property type="match status" value="1"/>
</dbReference>
<dbReference type="InterPro" id="IPR005031">
    <property type="entry name" value="COQ10_START"/>
</dbReference>
<organism evidence="3 4">
    <name type="scientific">Bdellovibrio bacteriovorus</name>
    <dbReference type="NCBI Taxonomy" id="959"/>
    <lineage>
        <taxon>Bacteria</taxon>
        <taxon>Pseudomonadati</taxon>
        <taxon>Bdellovibrionota</taxon>
        <taxon>Bdellovibrionia</taxon>
        <taxon>Bdellovibrionales</taxon>
        <taxon>Pseudobdellovibrionaceae</taxon>
        <taxon>Bdellovibrio</taxon>
    </lineage>
</organism>
<dbReference type="SUPFAM" id="SSF55961">
    <property type="entry name" value="Bet v1-like"/>
    <property type="match status" value="1"/>
</dbReference>
<evidence type="ECO:0000313" key="4">
    <source>
        <dbReference type="Proteomes" id="UP000075391"/>
    </source>
</evidence>
<dbReference type="AlphaFoldDB" id="A0A150WFJ4"/>
<dbReference type="Proteomes" id="UP000075391">
    <property type="component" value="Unassembled WGS sequence"/>
</dbReference>
<dbReference type="CDD" id="cd07817">
    <property type="entry name" value="SRPBCC_8"/>
    <property type="match status" value="1"/>
</dbReference>